<name>A0A2U1PIU0_ARTAN</name>
<reference evidence="3 4" key="1">
    <citation type="journal article" date="2018" name="Mol. Plant">
        <title>The genome of Artemisia annua provides insight into the evolution of Asteraceae family and artemisinin biosynthesis.</title>
        <authorList>
            <person name="Shen Q."/>
            <person name="Zhang L."/>
            <person name="Liao Z."/>
            <person name="Wang S."/>
            <person name="Yan T."/>
            <person name="Shi P."/>
            <person name="Liu M."/>
            <person name="Fu X."/>
            <person name="Pan Q."/>
            <person name="Wang Y."/>
            <person name="Lv Z."/>
            <person name="Lu X."/>
            <person name="Zhang F."/>
            <person name="Jiang W."/>
            <person name="Ma Y."/>
            <person name="Chen M."/>
            <person name="Hao X."/>
            <person name="Li L."/>
            <person name="Tang Y."/>
            <person name="Lv G."/>
            <person name="Zhou Y."/>
            <person name="Sun X."/>
            <person name="Brodelius P.E."/>
            <person name="Rose J.K.C."/>
            <person name="Tang K."/>
        </authorList>
    </citation>
    <scope>NUCLEOTIDE SEQUENCE [LARGE SCALE GENOMIC DNA]</scope>
    <source>
        <strain evidence="4">cv. Huhao1</strain>
        <tissue evidence="3">Leaf</tissue>
    </source>
</reference>
<dbReference type="Proteomes" id="UP000245207">
    <property type="component" value="Unassembled WGS sequence"/>
</dbReference>
<dbReference type="PRINTS" id="PR00291">
    <property type="entry name" value="KUNITZINHBTR"/>
</dbReference>
<sequence>MKSLFIFIVVLSILSLSSSQSATPVRDTDRNILRSGTNYYILPVNRGSGGGITLAPGRDEPCPFDVAQENNELNNGSPWHFEPANPNKENTIYESTDLNVRFSRPGQCLPNPVWRFEYYEEGRIVSSHGMVGSPGKETIRNWFKIQKYEDDYKFVYCPSVCQDCRPYCADIGSTIAKNGRRVLALNNKPLKVKFKKAI</sequence>
<dbReference type="PANTHER" id="PTHR33107:SF5">
    <property type="entry name" value="KUNITZ TRYPSIN INHIBITOR 5"/>
    <property type="match status" value="1"/>
</dbReference>
<evidence type="ECO:0000256" key="2">
    <source>
        <dbReference type="SAM" id="SignalP"/>
    </source>
</evidence>
<dbReference type="AlphaFoldDB" id="A0A2U1PIU0"/>
<dbReference type="GO" id="GO:0004866">
    <property type="term" value="F:endopeptidase inhibitor activity"/>
    <property type="evidence" value="ECO:0007669"/>
    <property type="project" value="InterPro"/>
</dbReference>
<gene>
    <name evidence="3" type="ORF">CTI12_AA147140</name>
</gene>
<dbReference type="EMBL" id="PKPP01001104">
    <property type="protein sequence ID" value="PWA85597.1"/>
    <property type="molecule type" value="Genomic_DNA"/>
</dbReference>
<dbReference type="PANTHER" id="PTHR33107">
    <property type="entry name" value="KUNITZ TRYPSIN INHIBITOR 2"/>
    <property type="match status" value="1"/>
</dbReference>
<dbReference type="SMART" id="SM00452">
    <property type="entry name" value="STI"/>
    <property type="match status" value="1"/>
</dbReference>
<protein>
    <submittedName>
        <fullName evidence="3">Kunitz inhibitor ST1-like protein</fullName>
    </submittedName>
</protein>
<dbReference type="SUPFAM" id="SSF50386">
    <property type="entry name" value="STI-like"/>
    <property type="match status" value="1"/>
</dbReference>
<feature type="signal peptide" evidence="2">
    <location>
        <begin position="1"/>
        <end position="19"/>
    </location>
</feature>
<dbReference type="InterPro" id="IPR011065">
    <property type="entry name" value="Kunitz_inhibitor_STI-like_sf"/>
</dbReference>
<organism evidence="3 4">
    <name type="scientific">Artemisia annua</name>
    <name type="common">Sweet wormwood</name>
    <dbReference type="NCBI Taxonomy" id="35608"/>
    <lineage>
        <taxon>Eukaryota</taxon>
        <taxon>Viridiplantae</taxon>
        <taxon>Streptophyta</taxon>
        <taxon>Embryophyta</taxon>
        <taxon>Tracheophyta</taxon>
        <taxon>Spermatophyta</taxon>
        <taxon>Magnoliopsida</taxon>
        <taxon>eudicotyledons</taxon>
        <taxon>Gunneridae</taxon>
        <taxon>Pentapetalae</taxon>
        <taxon>asterids</taxon>
        <taxon>campanulids</taxon>
        <taxon>Asterales</taxon>
        <taxon>Asteraceae</taxon>
        <taxon>Asteroideae</taxon>
        <taxon>Anthemideae</taxon>
        <taxon>Artemisiinae</taxon>
        <taxon>Artemisia</taxon>
    </lineage>
</organism>
<dbReference type="STRING" id="35608.A0A2U1PIU0"/>
<evidence type="ECO:0000256" key="1">
    <source>
        <dbReference type="ARBA" id="ARBA00005440"/>
    </source>
</evidence>
<evidence type="ECO:0000313" key="3">
    <source>
        <dbReference type="EMBL" id="PWA85597.1"/>
    </source>
</evidence>
<comment type="caution">
    <text evidence="3">The sequence shown here is derived from an EMBL/GenBank/DDBJ whole genome shotgun (WGS) entry which is preliminary data.</text>
</comment>
<dbReference type="Pfam" id="PF00197">
    <property type="entry name" value="Kunitz_legume"/>
    <property type="match status" value="1"/>
</dbReference>
<dbReference type="InterPro" id="IPR002160">
    <property type="entry name" value="Prot_inh_Kunz-lg"/>
</dbReference>
<comment type="similarity">
    <text evidence="1">Belongs to the protease inhibitor I3 (leguminous Kunitz-type inhibitor) family.</text>
</comment>
<feature type="chain" id="PRO_5015589062" evidence="2">
    <location>
        <begin position="20"/>
        <end position="198"/>
    </location>
</feature>
<dbReference type="CDD" id="cd23375">
    <property type="entry name" value="beta-trefoil_STI_VvMLP-like"/>
    <property type="match status" value="1"/>
</dbReference>
<keyword evidence="2" id="KW-0732">Signal</keyword>
<dbReference type="Gene3D" id="2.80.10.50">
    <property type="match status" value="1"/>
</dbReference>
<evidence type="ECO:0000313" key="4">
    <source>
        <dbReference type="Proteomes" id="UP000245207"/>
    </source>
</evidence>
<accession>A0A2U1PIU0</accession>
<keyword evidence="4" id="KW-1185">Reference proteome</keyword>
<dbReference type="OrthoDB" id="1872570at2759"/>
<proteinExistence type="inferred from homology"/>